<evidence type="ECO:0000256" key="7">
    <source>
        <dbReference type="SAM" id="MobiDB-lite"/>
    </source>
</evidence>
<keyword evidence="2" id="KW-0378">Hydrolase</keyword>
<name>A0A1T1NVJ9_9XANT</name>
<dbReference type="InterPro" id="IPR015943">
    <property type="entry name" value="WD40/YVTN_repeat-like_dom_sf"/>
</dbReference>
<organism evidence="9 10">
    <name type="scientific">Xanthomonas axonopodis pv. melhusii</name>
    <dbReference type="NCBI Taxonomy" id="487834"/>
    <lineage>
        <taxon>Bacteria</taxon>
        <taxon>Pseudomonadati</taxon>
        <taxon>Pseudomonadota</taxon>
        <taxon>Gammaproteobacteria</taxon>
        <taxon>Lysobacterales</taxon>
        <taxon>Lysobacteraceae</taxon>
        <taxon>Xanthomonas</taxon>
    </lineage>
</organism>
<comment type="caution">
    <text evidence="9">The sequence shown here is derived from an EMBL/GenBank/DDBJ whole genome shotgun (WGS) entry which is preliminary data.</text>
</comment>
<feature type="region of interest" description="Disordered" evidence="7">
    <location>
        <begin position="607"/>
        <end position="635"/>
    </location>
</feature>
<reference evidence="9 10" key="1">
    <citation type="submission" date="2015-12" db="EMBL/GenBank/DDBJ databases">
        <authorList>
            <person name="Shamseldin A."/>
            <person name="Moawad H."/>
            <person name="Abd El-Rahim W.M."/>
            <person name="Sadowsky M.J."/>
        </authorList>
    </citation>
    <scope>NUCLEOTIDE SEQUENCE [LARGE SCALE GENOMIC DNA]</scope>
    <source>
        <strain evidence="9 10">LMG9050</strain>
    </source>
</reference>
<dbReference type="EMBL" id="LOJW01000040">
    <property type="protein sequence ID" value="OOW67395.1"/>
    <property type="molecule type" value="Genomic_DNA"/>
</dbReference>
<dbReference type="InterPro" id="IPR052025">
    <property type="entry name" value="Xyloglucanase_GH74"/>
</dbReference>
<dbReference type="Proteomes" id="UP000190559">
    <property type="component" value="Unassembled WGS sequence"/>
</dbReference>
<dbReference type="RefSeq" id="WP_078564743.1">
    <property type="nucleotide sequence ID" value="NZ_LOJW01000040.1"/>
</dbReference>
<dbReference type="AlphaFoldDB" id="A0A1T1NVJ9"/>
<evidence type="ECO:0000313" key="10">
    <source>
        <dbReference type="Proteomes" id="UP000190559"/>
    </source>
</evidence>
<protein>
    <submittedName>
        <fullName evidence="9">Cellulase</fullName>
    </submittedName>
</protein>
<evidence type="ECO:0000313" key="9">
    <source>
        <dbReference type="EMBL" id="OOW67395.1"/>
    </source>
</evidence>
<comment type="similarity">
    <text evidence="6">Belongs to the glycosyl hydrolase 74 family.</text>
</comment>
<evidence type="ECO:0000256" key="2">
    <source>
        <dbReference type="ARBA" id="ARBA00022801"/>
    </source>
</evidence>
<dbReference type="GO" id="GO:0000272">
    <property type="term" value="P:polysaccharide catabolic process"/>
    <property type="evidence" value="ECO:0007669"/>
    <property type="project" value="UniProtKB-KW"/>
</dbReference>
<dbReference type="PANTHER" id="PTHR43739:SF2">
    <property type="entry name" value="OLIGOXYLOGLUCAN-REDUCING END-SPECIFIC XYLOGLUCANASE-RELATED"/>
    <property type="match status" value="1"/>
</dbReference>
<sequence length="751" mass="81350">MIAVIDPPTKRRFSAAHAWLTAVCLTLVLLFMTSEASADEPGTPDPYQWHSVAIGGGGFVTGVLFHPAERDLAYARTDVGGAYRWDAQAQQWVALTDWLGADDWNLMGIDAFAVDPADPNALYLAAGTYMHERAGNAAVLRSFDRGKHFERADLPFKLGGNQLGRANGERLAVDPHDGRVLLLGSRDAGLWRSDDRGAHWTRVEGFPADALAGATARNHVGSEQAVGIAFVVFDAASGHAGAVTPRIYVGVSTAQTSLYVSEDAGRTWSAVAGQPKGLRPSHMVGHNAGQWYLSYGDHPGPDLMSGGALWNYDATQGRWREISPIPQPATGDGFGWGAVAVDPQHPQVLLASTFRRRTPRDEVFRSGDGGRSWVPLLAAAQFDHSAAPWTAHATPHWIGALAIDPFDSNHAMFVTGYGIWASRNLQTFSEQQPLQWWFQDRGLEETVPLDLLSPMAGAHLLSALGDIDGFRHDALDTAQLQYLGPRLTNGESIDGAGQAPQWVVRSGTVRDRRNNEIRALYSQDGGTHWAAFASEPPRGQGAGTIAIAADASQVVWVPDQGGVWRTGDFGKRWQRVQGLPDTAVVVADRVDAQRWYAADRVSGRLYESSDGAGSFRDTGQQVGSPARDERARPQLRPDPWRAGVVYLASPTLGVMRWQNGQLRTLSKPDEARSLGIGKALRAGAPPALYLAGRVAGVDGIFRSDDEGAHWRRINDDAHRFGKPYSVTGDPRIAGRVYFATGGRGIFYGDPR</sequence>
<dbReference type="PANTHER" id="PTHR43739">
    <property type="entry name" value="XYLOGLUCANASE (EUROFUNG)"/>
    <property type="match status" value="1"/>
</dbReference>
<keyword evidence="5" id="KW-0624">Polysaccharide degradation</keyword>
<dbReference type="GO" id="GO:0016798">
    <property type="term" value="F:hydrolase activity, acting on glycosyl bonds"/>
    <property type="evidence" value="ECO:0007669"/>
    <property type="project" value="UniProtKB-KW"/>
</dbReference>
<dbReference type="GO" id="GO:0010411">
    <property type="term" value="P:xyloglucan metabolic process"/>
    <property type="evidence" value="ECO:0007669"/>
    <property type="project" value="TreeGrafter"/>
</dbReference>
<proteinExistence type="inferred from homology"/>
<feature type="chain" id="PRO_5010560332" evidence="8">
    <location>
        <begin position="39"/>
        <end position="751"/>
    </location>
</feature>
<evidence type="ECO:0000256" key="8">
    <source>
        <dbReference type="SAM" id="SignalP"/>
    </source>
</evidence>
<evidence type="ECO:0000256" key="4">
    <source>
        <dbReference type="ARBA" id="ARBA00023295"/>
    </source>
</evidence>
<evidence type="ECO:0000256" key="6">
    <source>
        <dbReference type="ARBA" id="ARBA00037986"/>
    </source>
</evidence>
<keyword evidence="3" id="KW-0119">Carbohydrate metabolism</keyword>
<keyword evidence="4" id="KW-0326">Glycosidase</keyword>
<feature type="signal peptide" evidence="8">
    <location>
        <begin position="1"/>
        <end position="38"/>
    </location>
</feature>
<evidence type="ECO:0000256" key="1">
    <source>
        <dbReference type="ARBA" id="ARBA00022729"/>
    </source>
</evidence>
<gene>
    <name evidence="9" type="ORF">Xmlh_17135</name>
</gene>
<accession>A0A1T1NVJ9</accession>
<evidence type="ECO:0000256" key="3">
    <source>
        <dbReference type="ARBA" id="ARBA00023277"/>
    </source>
</evidence>
<evidence type="ECO:0000256" key="5">
    <source>
        <dbReference type="ARBA" id="ARBA00023326"/>
    </source>
</evidence>
<keyword evidence="1 8" id="KW-0732">Signal</keyword>
<dbReference type="SUPFAM" id="SSF110296">
    <property type="entry name" value="Oligoxyloglucan reducing end-specific cellobiohydrolase"/>
    <property type="match status" value="2"/>
</dbReference>
<dbReference type="Gene3D" id="2.130.10.10">
    <property type="entry name" value="YVTN repeat-like/Quinoprotein amine dehydrogenase"/>
    <property type="match status" value="2"/>
</dbReference>